<evidence type="ECO:0000313" key="2">
    <source>
        <dbReference type="EMBL" id="EMD38326.1"/>
    </source>
</evidence>
<sequence length="100" mass="10812">MVGSSSMLIRVQNTGKGDVQGGISSTRASEGADMRGDETPERYRVRSPSIALPEPRVHNCLCEISLSIRRVQTGVVLEIVPARGVLVSSMSSTILYQPLR</sequence>
<accession>M2RHP3</accession>
<protein>
    <submittedName>
        <fullName evidence="2">Uncharacterized protein</fullName>
    </submittedName>
</protein>
<feature type="compositionally biased region" description="Basic and acidic residues" evidence="1">
    <location>
        <begin position="30"/>
        <end position="44"/>
    </location>
</feature>
<name>M2RHP3_CERS8</name>
<dbReference type="Proteomes" id="UP000016930">
    <property type="component" value="Unassembled WGS sequence"/>
</dbReference>
<reference evidence="2 3" key="1">
    <citation type="journal article" date="2012" name="Proc. Natl. Acad. Sci. U.S.A.">
        <title>Comparative genomics of Ceriporiopsis subvermispora and Phanerochaete chrysosporium provide insight into selective ligninolysis.</title>
        <authorList>
            <person name="Fernandez-Fueyo E."/>
            <person name="Ruiz-Duenas F.J."/>
            <person name="Ferreira P."/>
            <person name="Floudas D."/>
            <person name="Hibbett D.S."/>
            <person name="Canessa P."/>
            <person name="Larrondo L.F."/>
            <person name="James T.Y."/>
            <person name="Seelenfreund D."/>
            <person name="Lobos S."/>
            <person name="Polanco R."/>
            <person name="Tello M."/>
            <person name="Honda Y."/>
            <person name="Watanabe T."/>
            <person name="Watanabe T."/>
            <person name="Ryu J.S."/>
            <person name="Kubicek C.P."/>
            <person name="Schmoll M."/>
            <person name="Gaskell J."/>
            <person name="Hammel K.E."/>
            <person name="St John F.J."/>
            <person name="Vanden Wymelenberg A."/>
            <person name="Sabat G."/>
            <person name="Splinter BonDurant S."/>
            <person name="Syed K."/>
            <person name="Yadav J.S."/>
            <person name="Doddapaneni H."/>
            <person name="Subramanian V."/>
            <person name="Lavin J.L."/>
            <person name="Oguiza J.A."/>
            <person name="Perez G."/>
            <person name="Pisabarro A.G."/>
            <person name="Ramirez L."/>
            <person name="Santoyo F."/>
            <person name="Master E."/>
            <person name="Coutinho P.M."/>
            <person name="Henrissat B."/>
            <person name="Lombard V."/>
            <person name="Magnuson J.K."/>
            <person name="Kuees U."/>
            <person name="Hori C."/>
            <person name="Igarashi K."/>
            <person name="Samejima M."/>
            <person name="Held B.W."/>
            <person name="Barry K.W."/>
            <person name="LaButti K.M."/>
            <person name="Lapidus A."/>
            <person name="Lindquist E.A."/>
            <person name="Lucas S.M."/>
            <person name="Riley R."/>
            <person name="Salamov A.A."/>
            <person name="Hoffmeister D."/>
            <person name="Schwenk D."/>
            <person name="Hadar Y."/>
            <person name="Yarden O."/>
            <person name="de Vries R.P."/>
            <person name="Wiebenga A."/>
            <person name="Stenlid J."/>
            <person name="Eastwood D."/>
            <person name="Grigoriev I.V."/>
            <person name="Berka R.M."/>
            <person name="Blanchette R.A."/>
            <person name="Kersten P."/>
            <person name="Martinez A.T."/>
            <person name="Vicuna R."/>
            <person name="Cullen D."/>
        </authorList>
    </citation>
    <scope>NUCLEOTIDE SEQUENCE [LARGE SCALE GENOMIC DNA]</scope>
    <source>
        <strain evidence="2 3">B</strain>
    </source>
</reference>
<organism evidence="2 3">
    <name type="scientific">Ceriporiopsis subvermispora (strain B)</name>
    <name type="common">White-rot fungus</name>
    <name type="synonym">Gelatoporia subvermispora</name>
    <dbReference type="NCBI Taxonomy" id="914234"/>
    <lineage>
        <taxon>Eukaryota</taxon>
        <taxon>Fungi</taxon>
        <taxon>Dikarya</taxon>
        <taxon>Basidiomycota</taxon>
        <taxon>Agaricomycotina</taxon>
        <taxon>Agaricomycetes</taxon>
        <taxon>Polyporales</taxon>
        <taxon>Gelatoporiaceae</taxon>
        <taxon>Gelatoporia</taxon>
    </lineage>
</organism>
<evidence type="ECO:0000256" key="1">
    <source>
        <dbReference type="SAM" id="MobiDB-lite"/>
    </source>
</evidence>
<dbReference type="HOGENOM" id="CLU_2305753_0_0_1"/>
<feature type="region of interest" description="Disordered" evidence="1">
    <location>
        <begin position="12"/>
        <end position="44"/>
    </location>
</feature>
<dbReference type="AlphaFoldDB" id="M2RHP3"/>
<evidence type="ECO:0000313" key="3">
    <source>
        <dbReference type="Proteomes" id="UP000016930"/>
    </source>
</evidence>
<gene>
    <name evidence="2" type="ORF">CERSUDRAFT_113483</name>
</gene>
<proteinExistence type="predicted"/>
<dbReference type="EMBL" id="KB445795">
    <property type="protein sequence ID" value="EMD38326.1"/>
    <property type="molecule type" value="Genomic_DNA"/>
</dbReference>
<keyword evidence="3" id="KW-1185">Reference proteome</keyword>